<protein>
    <submittedName>
        <fullName evidence="1">Uncharacterized protein</fullName>
    </submittedName>
</protein>
<sequence>MLKFGILTKRKSDMPYCPKCGDEFQNWVQVCPDCSVALVDKLSEPPPSEPKAKVREDPLVYIATAPNEPLAMMWAGILENEGIH</sequence>
<accession>X1SZJ0</accession>
<dbReference type="EMBL" id="BARW01012723">
    <property type="protein sequence ID" value="GAI73249.1"/>
    <property type="molecule type" value="Genomic_DNA"/>
</dbReference>
<feature type="non-terminal residue" evidence="1">
    <location>
        <position position="84"/>
    </location>
</feature>
<evidence type="ECO:0000313" key="1">
    <source>
        <dbReference type="EMBL" id="GAI73249.1"/>
    </source>
</evidence>
<dbReference type="AlphaFoldDB" id="X1SZJ0"/>
<organism evidence="1">
    <name type="scientific">marine sediment metagenome</name>
    <dbReference type="NCBI Taxonomy" id="412755"/>
    <lineage>
        <taxon>unclassified sequences</taxon>
        <taxon>metagenomes</taxon>
        <taxon>ecological metagenomes</taxon>
    </lineage>
</organism>
<proteinExistence type="predicted"/>
<gene>
    <name evidence="1" type="ORF">S12H4_23794</name>
</gene>
<reference evidence="1" key="1">
    <citation type="journal article" date="2014" name="Front. Microbiol.">
        <title>High frequency of phylogenetically diverse reductive dehalogenase-homologous genes in deep subseafloor sedimentary metagenomes.</title>
        <authorList>
            <person name="Kawai M."/>
            <person name="Futagami T."/>
            <person name="Toyoda A."/>
            <person name="Takaki Y."/>
            <person name="Nishi S."/>
            <person name="Hori S."/>
            <person name="Arai W."/>
            <person name="Tsubouchi T."/>
            <person name="Morono Y."/>
            <person name="Uchiyama I."/>
            <person name="Ito T."/>
            <person name="Fujiyama A."/>
            <person name="Inagaki F."/>
            <person name="Takami H."/>
        </authorList>
    </citation>
    <scope>NUCLEOTIDE SEQUENCE</scope>
    <source>
        <strain evidence="1">Expedition CK06-06</strain>
    </source>
</reference>
<comment type="caution">
    <text evidence="1">The sequence shown here is derived from an EMBL/GenBank/DDBJ whole genome shotgun (WGS) entry which is preliminary data.</text>
</comment>
<name>X1SZJ0_9ZZZZ</name>